<reference evidence="2" key="1">
    <citation type="submission" date="2021-02" db="EMBL/GenBank/DDBJ databases">
        <authorList>
            <person name="Nowell W R."/>
        </authorList>
    </citation>
    <scope>NUCLEOTIDE SEQUENCE</scope>
</reference>
<gene>
    <name evidence="3" type="ORF">JXQ802_LOCUS54866</name>
    <name evidence="2" type="ORF">PYM288_LOCUS37686</name>
</gene>
<dbReference type="EMBL" id="CAJNOH010008405">
    <property type="protein sequence ID" value="CAF1479275.1"/>
    <property type="molecule type" value="Genomic_DNA"/>
</dbReference>
<dbReference type="PANTHER" id="PTHR47958">
    <property type="entry name" value="ATP-DEPENDENT RNA HELICASE DBP3"/>
    <property type="match status" value="1"/>
</dbReference>
<accession>A0A815RTH1</accession>
<dbReference type="EMBL" id="CAJNOL010011010">
    <property type="protein sequence ID" value="CAF1653116.1"/>
    <property type="molecule type" value="Genomic_DNA"/>
</dbReference>
<dbReference type="Pfam" id="PF00271">
    <property type="entry name" value="Helicase_C"/>
    <property type="match status" value="1"/>
</dbReference>
<dbReference type="SUPFAM" id="SSF52540">
    <property type="entry name" value="P-loop containing nucleoside triphosphate hydrolases"/>
    <property type="match status" value="1"/>
</dbReference>
<dbReference type="Proteomes" id="UP000663854">
    <property type="component" value="Unassembled WGS sequence"/>
</dbReference>
<dbReference type="Proteomes" id="UP000663870">
    <property type="component" value="Unassembled WGS sequence"/>
</dbReference>
<dbReference type="AlphaFoldDB" id="A0A815RTH1"/>
<dbReference type="Gene3D" id="3.40.50.300">
    <property type="entry name" value="P-loop containing nucleotide triphosphate hydrolases"/>
    <property type="match status" value="1"/>
</dbReference>
<evidence type="ECO:0000259" key="1">
    <source>
        <dbReference type="PROSITE" id="PS51194"/>
    </source>
</evidence>
<dbReference type="CDD" id="cd18787">
    <property type="entry name" value="SF2_C_DEAD"/>
    <property type="match status" value="1"/>
</dbReference>
<protein>
    <recommendedName>
        <fullName evidence="1">Helicase C-terminal domain-containing protein</fullName>
    </recommendedName>
</protein>
<dbReference type="InterPro" id="IPR001650">
    <property type="entry name" value="Helicase_C-like"/>
</dbReference>
<keyword evidence="5" id="KW-1185">Reference proteome</keyword>
<dbReference type="SMART" id="SM00490">
    <property type="entry name" value="HELICc"/>
    <property type="match status" value="1"/>
</dbReference>
<evidence type="ECO:0000313" key="2">
    <source>
        <dbReference type="EMBL" id="CAF1479275.1"/>
    </source>
</evidence>
<name>A0A815RTH1_9BILA</name>
<evidence type="ECO:0000313" key="5">
    <source>
        <dbReference type="Proteomes" id="UP000663870"/>
    </source>
</evidence>
<dbReference type="InterPro" id="IPR027417">
    <property type="entry name" value="P-loop_NTPase"/>
</dbReference>
<evidence type="ECO:0000313" key="3">
    <source>
        <dbReference type="EMBL" id="CAF1653116.1"/>
    </source>
</evidence>
<sequence length="217" mass="24591">MEQVNDKLGKLINLTQKDGKLSPSKETQQTHAAVTDDQIEIFIDNETKSKLHGVQQYYVTLNNDDKKKLFRLLSVVPFKQAVIFRKPASSYKRLCKSLNENNLSAVEIHPGIPENERLAHYKKFKEGQTRIVVATKLFECGMNVARANIVFNYDMPENTDTYLDRIARDGGVGAKCLVITFVADGSDAKILNEVQSRFGVQITEMPDEVDMITYMKN</sequence>
<comment type="caution">
    <text evidence="2">The sequence shown here is derived from an EMBL/GenBank/DDBJ whole genome shotgun (WGS) entry which is preliminary data.</text>
</comment>
<dbReference type="PROSITE" id="PS51194">
    <property type="entry name" value="HELICASE_CTER"/>
    <property type="match status" value="1"/>
</dbReference>
<evidence type="ECO:0000313" key="4">
    <source>
        <dbReference type="Proteomes" id="UP000663854"/>
    </source>
</evidence>
<organism evidence="2 4">
    <name type="scientific">Rotaria sordida</name>
    <dbReference type="NCBI Taxonomy" id="392033"/>
    <lineage>
        <taxon>Eukaryota</taxon>
        <taxon>Metazoa</taxon>
        <taxon>Spiralia</taxon>
        <taxon>Gnathifera</taxon>
        <taxon>Rotifera</taxon>
        <taxon>Eurotatoria</taxon>
        <taxon>Bdelloidea</taxon>
        <taxon>Philodinida</taxon>
        <taxon>Philodinidae</taxon>
        <taxon>Rotaria</taxon>
    </lineage>
</organism>
<proteinExistence type="predicted"/>
<feature type="domain" description="Helicase C-terminal" evidence="1">
    <location>
        <begin position="53"/>
        <end position="213"/>
    </location>
</feature>